<evidence type="ECO:0000313" key="7">
    <source>
        <dbReference type="EMBL" id="KAL3275048.1"/>
    </source>
</evidence>
<dbReference type="EMBL" id="JABFTP020000083">
    <property type="protein sequence ID" value="KAL3275048.1"/>
    <property type="molecule type" value="Genomic_DNA"/>
</dbReference>
<accession>A0ABD2N8I7</accession>
<comment type="caution">
    <text evidence="7">The sequence shown here is derived from an EMBL/GenBank/DDBJ whole genome shotgun (WGS) entry which is preliminary data.</text>
</comment>
<dbReference type="PANTHER" id="PTHR12546:SF60">
    <property type="entry name" value="MISFIRE, ISOFORM F"/>
    <property type="match status" value="1"/>
</dbReference>
<dbReference type="InterPro" id="IPR035892">
    <property type="entry name" value="C2_domain_sf"/>
</dbReference>
<proteinExistence type="predicted"/>
<dbReference type="InterPro" id="IPR037721">
    <property type="entry name" value="Ferlin"/>
</dbReference>
<dbReference type="Gene3D" id="2.60.40.150">
    <property type="entry name" value="C2 domain"/>
    <property type="match status" value="1"/>
</dbReference>
<dbReference type="Proteomes" id="UP001516400">
    <property type="component" value="Unassembled WGS sequence"/>
</dbReference>
<dbReference type="GO" id="GO:0016020">
    <property type="term" value="C:membrane"/>
    <property type="evidence" value="ECO:0007669"/>
    <property type="project" value="UniProtKB-SubCell"/>
</dbReference>
<name>A0ABD2N8I7_9CUCU</name>
<evidence type="ECO:0000256" key="3">
    <source>
        <dbReference type="ARBA" id="ARBA00022737"/>
    </source>
</evidence>
<evidence type="ECO:0000313" key="8">
    <source>
        <dbReference type="Proteomes" id="UP001516400"/>
    </source>
</evidence>
<dbReference type="InterPro" id="IPR000008">
    <property type="entry name" value="C2_dom"/>
</dbReference>
<dbReference type="Pfam" id="PF00168">
    <property type="entry name" value="C2"/>
    <property type="match status" value="1"/>
</dbReference>
<gene>
    <name evidence="7" type="ORF">HHI36_019820</name>
</gene>
<keyword evidence="2" id="KW-0812">Transmembrane</keyword>
<evidence type="ECO:0000256" key="2">
    <source>
        <dbReference type="ARBA" id="ARBA00022692"/>
    </source>
</evidence>
<reference evidence="7 8" key="1">
    <citation type="journal article" date="2021" name="BMC Biol.">
        <title>Horizontally acquired antibacterial genes associated with adaptive radiation of ladybird beetles.</title>
        <authorList>
            <person name="Li H.S."/>
            <person name="Tang X.F."/>
            <person name="Huang Y.H."/>
            <person name="Xu Z.Y."/>
            <person name="Chen M.L."/>
            <person name="Du X.Y."/>
            <person name="Qiu B.Y."/>
            <person name="Chen P.T."/>
            <person name="Zhang W."/>
            <person name="Slipinski A."/>
            <person name="Escalona H.E."/>
            <person name="Waterhouse R.M."/>
            <person name="Zwick A."/>
            <person name="Pang H."/>
        </authorList>
    </citation>
    <scope>NUCLEOTIDE SEQUENCE [LARGE SCALE GENOMIC DNA]</scope>
    <source>
        <strain evidence="7">SYSU2018</strain>
    </source>
</reference>
<evidence type="ECO:0000256" key="4">
    <source>
        <dbReference type="ARBA" id="ARBA00022989"/>
    </source>
</evidence>
<organism evidence="7 8">
    <name type="scientific">Cryptolaemus montrouzieri</name>
    <dbReference type="NCBI Taxonomy" id="559131"/>
    <lineage>
        <taxon>Eukaryota</taxon>
        <taxon>Metazoa</taxon>
        <taxon>Ecdysozoa</taxon>
        <taxon>Arthropoda</taxon>
        <taxon>Hexapoda</taxon>
        <taxon>Insecta</taxon>
        <taxon>Pterygota</taxon>
        <taxon>Neoptera</taxon>
        <taxon>Endopterygota</taxon>
        <taxon>Coleoptera</taxon>
        <taxon>Polyphaga</taxon>
        <taxon>Cucujiformia</taxon>
        <taxon>Coccinelloidea</taxon>
        <taxon>Coccinellidae</taxon>
        <taxon>Scymninae</taxon>
        <taxon>Scymnini</taxon>
        <taxon>Cryptolaemus</taxon>
    </lineage>
</organism>
<keyword evidence="5" id="KW-0472">Membrane</keyword>
<keyword evidence="8" id="KW-1185">Reference proteome</keyword>
<evidence type="ECO:0000256" key="5">
    <source>
        <dbReference type="ARBA" id="ARBA00023136"/>
    </source>
</evidence>
<dbReference type="SUPFAM" id="SSF49562">
    <property type="entry name" value="C2 domain (Calcium/lipid-binding domain, CaLB)"/>
    <property type="match status" value="1"/>
</dbReference>
<dbReference type="PANTHER" id="PTHR12546">
    <property type="entry name" value="FER-1-LIKE"/>
    <property type="match status" value="1"/>
</dbReference>
<keyword evidence="4" id="KW-1133">Transmembrane helix</keyword>
<sequence>MLILMLSFFSRLKTDLRTSAQLALKAQDFQVCLTIIEARQLAGLNMDPVVCIQIGDQKKYTSVKESTNCPYYNEHTTLIEVLRTIKALKHTKSCGVDGISVKKNADELSPPLAIVINKILDHGICPTHQVICRNICIQKKKCQ</sequence>
<protein>
    <recommendedName>
        <fullName evidence="6">C2 domain-containing protein</fullName>
    </recommendedName>
</protein>
<evidence type="ECO:0000256" key="1">
    <source>
        <dbReference type="ARBA" id="ARBA00004167"/>
    </source>
</evidence>
<keyword evidence="3" id="KW-0677">Repeat</keyword>
<evidence type="ECO:0000259" key="6">
    <source>
        <dbReference type="Pfam" id="PF00168"/>
    </source>
</evidence>
<comment type="subcellular location">
    <subcellularLocation>
        <location evidence="1">Membrane</location>
        <topology evidence="1">Single-pass membrane protein</topology>
    </subcellularLocation>
</comment>
<feature type="domain" description="C2" evidence="6">
    <location>
        <begin position="30"/>
        <end position="78"/>
    </location>
</feature>
<dbReference type="AlphaFoldDB" id="A0ABD2N8I7"/>